<dbReference type="RefSeq" id="XP_028546178.1">
    <property type="nucleotide sequence ID" value="XM_028690377.1"/>
</dbReference>
<gene>
    <name evidence="2" type="ORF">PGO_143870</name>
</gene>
<evidence type="ECO:0000313" key="2">
    <source>
        <dbReference type="EMBL" id="GAW83589.1"/>
    </source>
</evidence>
<keyword evidence="1" id="KW-0812">Transmembrane</keyword>
<evidence type="ECO:0000313" key="3">
    <source>
        <dbReference type="Proteomes" id="UP000195521"/>
    </source>
</evidence>
<name>A0A1Y1JMA2_PLAGO</name>
<dbReference type="GeneID" id="39750335"/>
<keyword evidence="1" id="KW-1133">Transmembrane helix</keyword>
<dbReference type="Proteomes" id="UP000195521">
    <property type="component" value="Unassembled WGS sequence"/>
</dbReference>
<evidence type="ECO:0000256" key="1">
    <source>
        <dbReference type="SAM" id="Phobius"/>
    </source>
</evidence>
<proteinExistence type="predicted"/>
<feature type="transmembrane region" description="Helical" evidence="1">
    <location>
        <begin position="33"/>
        <end position="60"/>
    </location>
</feature>
<keyword evidence="1" id="KW-0472">Membrane</keyword>
<sequence>MPLNVVIPSEPKDPSRIYKFNINETYSGDLEGILVLCLLAILLGVIFKMVEIIFVVTLVLISTYLTAKNGEINVVSILPMIMMVLMTSGMTWFQQKNLHKRHSNKFEI</sequence>
<feature type="transmembrane region" description="Helical" evidence="1">
    <location>
        <begin position="72"/>
        <end position="93"/>
    </location>
</feature>
<protein>
    <submittedName>
        <fullName evidence="2">Uncharacterized protein</fullName>
    </submittedName>
</protein>
<comment type="caution">
    <text evidence="2">The sequence shown here is derived from an EMBL/GenBank/DDBJ whole genome shotgun (WGS) entry which is preliminary data.</text>
</comment>
<keyword evidence="3" id="KW-1185">Reference proteome</keyword>
<dbReference type="OrthoDB" id="392050at2759"/>
<dbReference type="AlphaFoldDB" id="A0A1Y1JMA2"/>
<organism evidence="2 3">
    <name type="scientific">Plasmodium gonderi</name>
    <dbReference type="NCBI Taxonomy" id="77519"/>
    <lineage>
        <taxon>Eukaryota</taxon>
        <taxon>Sar</taxon>
        <taxon>Alveolata</taxon>
        <taxon>Apicomplexa</taxon>
        <taxon>Aconoidasida</taxon>
        <taxon>Haemosporida</taxon>
        <taxon>Plasmodiidae</taxon>
        <taxon>Plasmodium</taxon>
        <taxon>Plasmodium (Plasmodium)</taxon>
    </lineage>
</organism>
<reference evidence="3" key="1">
    <citation type="submission" date="2017-04" db="EMBL/GenBank/DDBJ databases">
        <title>Plasmodium gonderi genome.</title>
        <authorList>
            <person name="Arisue N."/>
            <person name="Honma H."/>
            <person name="Kawai S."/>
            <person name="Tougan T."/>
            <person name="Tanabe K."/>
            <person name="Horii T."/>
        </authorList>
    </citation>
    <scope>NUCLEOTIDE SEQUENCE [LARGE SCALE GENOMIC DNA]</scope>
    <source>
        <strain evidence="3">ATCC 30045</strain>
    </source>
</reference>
<dbReference type="OMA" id="MTSGMTW"/>
<dbReference type="EMBL" id="BDQF01000015">
    <property type="protein sequence ID" value="GAW83589.1"/>
    <property type="molecule type" value="Genomic_DNA"/>
</dbReference>
<accession>A0A1Y1JMA2</accession>